<reference evidence="3" key="1">
    <citation type="journal article" date="2019" name="Int. J. Syst. Evol. Microbiol.">
        <title>The Global Catalogue of Microorganisms (GCM) 10K type strain sequencing project: providing services to taxonomists for standard genome sequencing and annotation.</title>
        <authorList>
            <consortium name="The Broad Institute Genomics Platform"/>
            <consortium name="The Broad Institute Genome Sequencing Center for Infectious Disease"/>
            <person name="Wu L."/>
            <person name="Ma J."/>
        </authorList>
    </citation>
    <scope>NUCLEOTIDE SEQUENCE [LARGE SCALE GENOMIC DNA]</scope>
    <source>
        <strain evidence="3">CGMCC 1.16031</strain>
    </source>
</reference>
<evidence type="ECO:0000313" key="3">
    <source>
        <dbReference type="Proteomes" id="UP001596364"/>
    </source>
</evidence>
<keyword evidence="1" id="KW-0812">Transmembrane</keyword>
<feature type="transmembrane region" description="Helical" evidence="1">
    <location>
        <begin position="12"/>
        <end position="33"/>
    </location>
</feature>
<dbReference type="Pfam" id="PF16357">
    <property type="entry name" value="PepSY_TM_like_2"/>
    <property type="match status" value="1"/>
</dbReference>
<feature type="transmembrane region" description="Helical" evidence="1">
    <location>
        <begin position="160"/>
        <end position="178"/>
    </location>
</feature>
<keyword evidence="3" id="KW-1185">Reference proteome</keyword>
<dbReference type="InterPro" id="IPR032307">
    <property type="entry name" value="PepSY_TM-like_2"/>
</dbReference>
<sequence length="179" mass="19717">MSRKTLVALHLYLAAFFAPILLIMAISGGLYLLGIKGNVTSGDPVQLNNIQLANDEHLREQQIRDVFMQVGLDADFEYLKGAGTRWQTRPTSRDHFIIEQQGNDLLITPRSPDLIASIVELHKGHGPGLFRILQQLLALGLVIVLLTGLWLGLKMASMKNQTLSFTAAGILLFVLFAAI</sequence>
<dbReference type="RefSeq" id="WP_131256588.1">
    <property type="nucleotide sequence ID" value="NZ_JBHSUS010000001.1"/>
</dbReference>
<organism evidence="2 3">
    <name type="scientific">Pseudobowmanella zhangzhouensis</name>
    <dbReference type="NCBI Taxonomy" id="1537679"/>
    <lineage>
        <taxon>Bacteria</taxon>
        <taxon>Pseudomonadati</taxon>
        <taxon>Pseudomonadota</taxon>
        <taxon>Gammaproteobacteria</taxon>
        <taxon>Alteromonadales</taxon>
        <taxon>Alteromonadaceae</taxon>
    </lineage>
</organism>
<name>A0ABW1XKM2_9ALTE</name>
<feature type="transmembrane region" description="Helical" evidence="1">
    <location>
        <begin position="132"/>
        <end position="153"/>
    </location>
</feature>
<evidence type="ECO:0000256" key="1">
    <source>
        <dbReference type="SAM" id="Phobius"/>
    </source>
</evidence>
<comment type="caution">
    <text evidence="2">The sequence shown here is derived from an EMBL/GenBank/DDBJ whole genome shotgun (WGS) entry which is preliminary data.</text>
</comment>
<accession>A0ABW1XKM2</accession>
<keyword evidence="1" id="KW-1133">Transmembrane helix</keyword>
<dbReference type="Proteomes" id="UP001596364">
    <property type="component" value="Unassembled WGS sequence"/>
</dbReference>
<gene>
    <name evidence="2" type="ORF">ACFP85_06000</name>
</gene>
<protein>
    <submittedName>
        <fullName evidence="2">PepSY-associated TM helix domain-containing protein</fullName>
    </submittedName>
</protein>
<proteinExistence type="predicted"/>
<dbReference type="EMBL" id="JBHSUS010000001">
    <property type="protein sequence ID" value="MFC6439697.1"/>
    <property type="molecule type" value="Genomic_DNA"/>
</dbReference>
<keyword evidence="1" id="KW-0472">Membrane</keyword>
<evidence type="ECO:0000313" key="2">
    <source>
        <dbReference type="EMBL" id="MFC6439697.1"/>
    </source>
</evidence>